<evidence type="ECO:0000313" key="1">
    <source>
        <dbReference type="EMBL" id="PBK94586.1"/>
    </source>
</evidence>
<sequence>MTEDIDPATPESLQVPKDRDGFRFWAVLIGVDGNPHYPLHGCVSDALMEKYLVEDFGIPSDHIQRLLGPTGGKPPMVLQVLLAPISSRHFTASLTTLTSYLGITSSSTLLEMPLSYQPSLSVHWIPWTVPLGTITGPKSLTSAFEKSKPFSPKYLWRRVTRSRSSSIVDTRVRESEVFL</sequence>
<evidence type="ECO:0000313" key="2">
    <source>
        <dbReference type="Proteomes" id="UP000217790"/>
    </source>
</evidence>
<dbReference type="AlphaFoldDB" id="A0A2H3E4H7"/>
<organism evidence="1 2">
    <name type="scientific">Armillaria gallica</name>
    <name type="common">Bulbous honey fungus</name>
    <name type="synonym">Armillaria bulbosa</name>
    <dbReference type="NCBI Taxonomy" id="47427"/>
    <lineage>
        <taxon>Eukaryota</taxon>
        <taxon>Fungi</taxon>
        <taxon>Dikarya</taxon>
        <taxon>Basidiomycota</taxon>
        <taxon>Agaricomycotina</taxon>
        <taxon>Agaricomycetes</taxon>
        <taxon>Agaricomycetidae</taxon>
        <taxon>Agaricales</taxon>
        <taxon>Marasmiineae</taxon>
        <taxon>Physalacriaceae</taxon>
        <taxon>Armillaria</taxon>
    </lineage>
</organism>
<dbReference type="InParanoid" id="A0A2H3E4H7"/>
<name>A0A2H3E4H7_ARMGA</name>
<protein>
    <submittedName>
        <fullName evidence="1">Uncharacterized protein</fullName>
    </submittedName>
</protein>
<gene>
    <name evidence="1" type="ORF">ARMGADRAFT_1011518</name>
</gene>
<accession>A0A2H3E4H7</accession>
<reference evidence="2" key="1">
    <citation type="journal article" date="2017" name="Nat. Ecol. Evol.">
        <title>Genome expansion and lineage-specific genetic innovations in the forest pathogenic fungi Armillaria.</title>
        <authorList>
            <person name="Sipos G."/>
            <person name="Prasanna A.N."/>
            <person name="Walter M.C."/>
            <person name="O'Connor E."/>
            <person name="Balint B."/>
            <person name="Krizsan K."/>
            <person name="Kiss B."/>
            <person name="Hess J."/>
            <person name="Varga T."/>
            <person name="Slot J."/>
            <person name="Riley R."/>
            <person name="Boka B."/>
            <person name="Rigling D."/>
            <person name="Barry K."/>
            <person name="Lee J."/>
            <person name="Mihaltcheva S."/>
            <person name="LaButti K."/>
            <person name="Lipzen A."/>
            <person name="Waldron R."/>
            <person name="Moloney N.M."/>
            <person name="Sperisen C."/>
            <person name="Kredics L."/>
            <person name="Vagvoelgyi C."/>
            <person name="Patrignani A."/>
            <person name="Fitzpatrick D."/>
            <person name="Nagy I."/>
            <person name="Doyle S."/>
            <person name="Anderson J.B."/>
            <person name="Grigoriev I.V."/>
            <person name="Gueldener U."/>
            <person name="Muensterkoetter M."/>
            <person name="Nagy L.G."/>
        </authorList>
    </citation>
    <scope>NUCLEOTIDE SEQUENCE [LARGE SCALE GENOMIC DNA]</scope>
    <source>
        <strain evidence="2">Ar21-2</strain>
    </source>
</reference>
<keyword evidence="2" id="KW-1185">Reference proteome</keyword>
<dbReference type="EMBL" id="KZ293653">
    <property type="protein sequence ID" value="PBK94586.1"/>
    <property type="molecule type" value="Genomic_DNA"/>
</dbReference>
<dbReference type="Proteomes" id="UP000217790">
    <property type="component" value="Unassembled WGS sequence"/>
</dbReference>
<proteinExistence type="predicted"/>